<keyword evidence="2" id="KW-1185">Reference proteome</keyword>
<dbReference type="EMBL" id="CP051754">
    <property type="protein sequence ID" value="QPJ84749.1"/>
    <property type="molecule type" value="Genomic_DNA"/>
</dbReference>
<evidence type="ECO:0000313" key="2">
    <source>
        <dbReference type="Proteomes" id="UP000594603"/>
    </source>
</evidence>
<sequence length="355" mass="40283">MNILYLNNVMSVGGVTKCILKLTKELRGDNKIVIASSGGELLGEFEKLNVKYYTLYNMENKLPHNIIFNIKKILDIVKKENINIIHSHHRMTALLAKIVSIITGVKVIHTQHLCIENKFKLTNIALKNIKIIAVSESAKLILVKKSKLDETKITTIYNTVDVEGGLGNIDYRLLDLKKKGYFVVAQVSRVINYKGVYDFVKIAKKTIKSNKNIRFVLIGDGPERSNLEAYIGKEGLNNYVYLLGSKNNVIDHLKYIDLLLLCSYIEGLPLAPIEAFSQGIPVVGTNIDGTNEEIKNGYNGFLVDVKDIDGFSSNIIRIYEDKVLLNRLKRNANKTYLNMFNKENYIENHKKLYKI</sequence>
<proteinExistence type="predicted"/>
<evidence type="ECO:0000313" key="1">
    <source>
        <dbReference type="EMBL" id="QPJ84749.1"/>
    </source>
</evidence>
<dbReference type="Proteomes" id="UP000594603">
    <property type="component" value="Chromosome"/>
</dbReference>
<organism evidence="1 2">
    <name type="scientific">Candidatus Sarcina troglodytae</name>
    <dbReference type="NCBI Taxonomy" id="2726954"/>
    <lineage>
        <taxon>Bacteria</taxon>
        <taxon>Bacillati</taxon>
        <taxon>Bacillota</taxon>
        <taxon>Clostridia</taxon>
        <taxon>Eubacteriales</taxon>
        <taxon>Clostridiaceae</taxon>
        <taxon>Sarcina</taxon>
    </lineage>
</organism>
<gene>
    <name evidence="1" type="ORF">HH195_01995</name>
</gene>
<accession>A0ACD1BBF4</accession>
<protein>
    <submittedName>
        <fullName evidence="1">Glycosyltransferase family 4 protein</fullName>
    </submittedName>
</protein>
<reference evidence="1" key="1">
    <citation type="submission" date="2020-04" db="EMBL/GenBank/DDBJ databases">
        <title>A novel bacterium ('Candidatus Sarcina troglodytae' sp. nov.) linked to a protracted, uniformly lethal epizootic among sanctuary western chimpanzees (Pan troglodytes verus) in Sierra Leone.</title>
        <authorList>
            <person name="Owens L.A."/>
            <person name="Colitti B."/>
            <person name="Hirji I."/>
            <person name="Pizaro A."/>
            <person name="Jaffe J.E."/>
            <person name="Moittie S."/>
            <person name="Bishop-Lilly K.A."/>
            <person name="Estrella L.A."/>
            <person name="Voegtly L.J."/>
            <person name="Kuhn J.H."/>
            <person name="Suen G."/>
            <person name="Deblois C.L."/>
            <person name="Dunn C."/>
            <person name="Juan-Salles C."/>
            <person name="Goldberg T.L."/>
        </authorList>
    </citation>
    <scope>NUCLEOTIDE SEQUENCE</scope>
    <source>
        <strain evidence="1">JB2</strain>
    </source>
</reference>
<name>A0ACD1BBF4_9CLOT</name>